<gene>
    <name evidence="9" type="ORF">QBC46DRAFT_398140</name>
</gene>
<keyword evidence="10" id="KW-1185">Reference proteome</keyword>
<keyword evidence="3 7" id="KW-1133">Transmembrane helix</keyword>
<dbReference type="EMBL" id="MU853937">
    <property type="protein sequence ID" value="KAK3935172.1"/>
    <property type="molecule type" value="Genomic_DNA"/>
</dbReference>
<evidence type="ECO:0000256" key="6">
    <source>
        <dbReference type="SAM" id="MobiDB-lite"/>
    </source>
</evidence>
<feature type="transmembrane region" description="Helical" evidence="7">
    <location>
        <begin position="211"/>
        <end position="231"/>
    </location>
</feature>
<dbReference type="AlphaFoldDB" id="A0AAN6N0C4"/>
<comment type="caution">
    <text evidence="9">The sequence shown here is derived from an EMBL/GenBank/DDBJ whole genome shotgun (WGS) entry which is preliminary data.</text>
</comment>
<evidence type="ECO:0000256" key="5">
    <source>
        <dbReference type="ARBA" id="ARBA00038359"/>
    </source>
</evidence>
<accession>A0AAN6N0C4</accession>
<sequence>MSSSPLSVDSAAAAGDLSWAVVACAVIMTVVGSLAVGLRFYTRGKLIRAIRREDWCILVALVFSIISTGFVVKESQAALGHHLAVVTADGIMAYLHASYFMALFYNLSLCFTKISILFLYLRVLTYDYVRKATYVALAIVITYNFWAFCMYLTMCIPIAKMWDRSLDGYCHPVSVWWALTYLHIITDFVIFLIPMPVILTMTIPTRQKVGLSLVFATGLFVCLVSVLRTLWLKDLLYSTDFTWDLVSIANWSSAEINIAIVCACLTTLKPLLAKLFGPMMTRFFPDRPHPQGNGLDSSRPMTIGSMPLNKVNKLRQQNQTHASTAFAPDGTLADADTSRDDINLKDHLGLEAGPSRDAQATAIRASAEEVPAPPMARVKD</sequence>
<protein>
    <submittedName>
        <fullName evidence="9">Phosphoglucosamine mutase</fullName>
    </submittedName>
</protein>
<feature type="transmembrane region" description="Helical" evidence="7">
    <location>
        <begin position="99"/>
        <end position="121"/>
    </location>
</feature>
<keyword evidence="2 7" id="KW-0812">Transmembrane</keyword>
<dbReference type="Pfam" id="PF20684">
    <property type="entry name" value="Fung_rhodopsin"/>
    <property type="match status" value="1"/>
</dbReference>
<comment type="subcellular location">
    <subcellularLocation>
        <location evidence="1">Membrane</location>
        <topology evidence="1">Multi-pass membrane protein</topology>
    </subcellularLocation>
</comment>
<dbReference type="GO" id="GO:0016020">
    <property type="term" value="C:membrane"/>
    <property type="evidence" value="ECO:0007669"/>
    <property type="project" value="UniProtKB-SubCell"/>
</dbReference>
<evidence type="ECO:0000313" key="10">
    <source>
        <dbReference type="Proteomes" id="UP001303473"/>
    </source>
</evidence>
<feature type="transmembrane region" description="Helical" evidence="7">
    <location>
        <begin position="133"/>
        <end position="154"/>
    </location>
</feature>
<dbReference type="PANTHER" id="PTHR33048">
    <property type="entry name" value="PTH11-LIKE INTEGRAL MEMBRANE PROTEIN (AFU_ORTHOLOGUE AFUA_5G11245)"/>
    <property type="match status" value="1"/>
</dbReference>
<proteinExistence type="inferred from homology"/>
<keyword evidence="4 7" id="KW-0472">Membrane</keyword>
<feature type="region of interest" description="Disordered" evidence="6">
    <location>
        <begin position="347"/>
        <end position="380"/>
    </location>
</feature>
<reference evidence="10" key="1">
    <citation type="journal article" date="2023" name="Mol. Phylogenet. Evol.">
        <title>Genome-scale phylogeny and comparative genomics of the fungal order Sordariales.</title>
        <authorList>
            <person name="Hensen N."/>
            <person name="Bonometti L."/>
            <person name="Westerberg I."/>
            <person name="Brannstrom I.O."/>
            <person name="Guillou S."/>
            <person name="Cros-Aarteil S."/>
            <person name="Calhoun S."/>
            <person name="Haridas S."/>
            <person name="Kuo A."/>
            <person name="Mondo S."/>
            <person name="Pangilinan J."/>
            <person name="Riley R."/>
            <person name="LaButti K."/>
            <person name="Andreopoulos B."/>
            <person name="Lipzen A."/>
            <person name="Chen C."/>
            <person name="Yan M."/>
            <person name="Daum C."/>
            <person name="Ng V."/>
            <person name="Clum A."/>
            <person name="Steindorff A."/>
            <person name="Ohm R.A."/>
            <person name="Martin F."/>
            <person name="Silar P."/>
            <person name="Natvig D.O."/>
            <person name="Lalanne C."/>
            <person name="Gautier V."/>
            <person name="Ament-Velasquez S.L."/>
            <person name="Kruys A."/>
            <person name="Hutchinson M.I."/>
            <person name="Powell A.J."/>
            <person name="Barry K."/>
            <person name="Miller A.N."/>
            <person name="Grigoriev I.V."/>
            <person name="Debuchy R."/>
            <person name="Gladieux P."/>
            <person name="Hiltunen Thoren M."/>
            <person name="Johannesson H."/>
        </authorList>
    </citation>
    <scope>NUCLEOTIDE SEQUENCE [LARGE SCALE GENOMIC DNA]</scope>
    <source>
        <strain evidence="10">CBS 340.73</strain>
    </source>
</reference>
<comment type="similarity">
    <text evidence="5">Belongs to the SAT4 family.</text>
</comment>
<feature type="transmembrane region" description="Helical" evidence="7">
    <location>
        <begin position="54"/>
        <end position="72"/>
    </location>
</feature>
<feature type="transmembrane region" description="Helical" evidence="7">
    <location>
        <begin position="174"/>
        <end position="199"/>
    </location>
</feature>
<evidence type="ECO:0000256" key="4">
    <source>
        <dbReference type="ARBA" id="ARBA00023136"/>
    </source>
</evidence>
<dbReference type="InterPro" id="IPR049326">
    <property type="entry name" value="Rhodopsin_dom_fungi"/>
</dbReference>
<organism evidence="9 10">
    <name type="scientific">Diplogelasinospora grovesii</name>
    <dbReference type="NCBI Taxonomy" id="303347"/>
    <lineage>
        <taxon>Eukaryota</taxon>
        <taxon>Fungi</taxon>
        <taxon>Dikarya</taxon>
        <taxon>Ascomycota</taxon>
        <taxon>Pezizomycotina</taxon>
        <taxon>Sordariomycetes</taxon>
        <taxon>Sordariomycetidae</taxon>
        <taxon>Sordariales</taxon>
        <taxon>Diplogelasinosporaceae</taxon>
        <taxon>Diplogelasinospora</taxon>
    </lineage>
</organism>
<evidence type="ECO:0000256" key="3">
    <source>
        <dbReference type="ARBA" id="ARBA00022989"/>
    </source>
</evidence>
<evidence type="ECO:0000313" key="9">
    <source>
        <dbReference type="EMBL" id="KAK3935172.1"/>
    </source>
</evidence>
<feature type="transmembrane region" description="Helical" evidence="7">
    <location>
        <begin position="251"/>
        <end position="272"/>
    </location>
</feature>
<evidence type="ECO:0000259" key="8">
    <source>
        <dbReference type="Pfam" id="PF20684"/>
    </source>
</evidence>
<evidence type="ECO:0000256" key="2">
    <source>
        <dbReference type="ARBA" id="ARBA00022692"/>
    </source>
</evidence>
<evidence type="ECO:0000256" key="7">
    <source>
        <dbReference type="SAM" id="Phobius"/>
    </source>
</evidence>
<feature type="domain" description="Rhodopsin" evidence="8">
    <location>
        <begin position="38"/>
        <end position="273"/>
    </location>
</feature>
<feature type="transmembrane region" description="Helical" evidence="7">
    <location>
        <begin position="20"/>
        <end position="42"/>
    </location>
</feature>
<dbReference type="InterPro" id="IPR052337">
    <property type="entry name" value="SAT4-like"/>
</dbReference>
<dbReference type="Proteomes" id="UP001303473">
    <property type="component" value="Unassembled WGS sequence"/>
</dbReference>
<evidence type="ECO:0000256" key="1">
    <source>
        <dbReference type="ARBA" id="ARBA00004141"/>
    </source>
</evidence>
<name>A0AAN6N0C4_9PEZI</name>
<dbReference type="PANTHER" id="PTHR33048:SF47">
    <property type="entry name" value="INTEGRAL MEMBRANE PROTEIN-RELATED"/>
    <property type="match status" value="1"/>
</dbReference>